<sequence length="42" mass="4571">MSGSQESGVRSQEAGGRRQEGRKWGVGSRGVNFSKLSIFSRN</sequence>
<comment type="caution">
    <text evidence="2">The sequence shown here is derived from an EMBL/GenBank/DDBJ whole genome shotgun (WGS) entry which is preliminary data.</text>
</comment>
<keyword evidence="3" id="KW-1185">Reference proteome</keyword>
<protein>
    <submittedName>
        <fullName evidence="2">Uncharacterized protein</fullName>
    </submittedName>
</protein>
<dbReference type="EMBL" id="JBAFSM010000009">
    <property type="protein sequence ID" value="MEG3436661.1"/>
    <property type="molecule type" value="Genomic_DNA"/>
</dbReference>
<name>A0AAW9QPL5_9CHRO</name>
<proteinExistence type="predicted"/>
<evidence type="ECO:0000313" key="3">
    <source>
        <dbReference type="Proteomes" id="UP001328733"/>
    </source>
</evidence>
<reference evidence="2 3" key="1">
    <citation type="submission" date="2024-01" db="EMBL/GenBank/DDBJ databases">
        <title>Genomic insights into the taxonomy and metabolism of the cyanobacterium Pannus brasiliensis CCIBt3594.</title>
        <authorList>
            <person name="Machado M."/>
            <person name="Botero N.B."/>
            <person name="Andreote A.P.D."/>
            <person name="Feitosa A.M.T."/>
            <person name="Popin R."/>
            <person name="Sivonen K."/>
            <person name="Fiore M.F."/>
        </authorList>
    </citation>
    <scope>NUCLEOTIDE SEQUENCE [LARGE SCALE GENOMIC DNA]</scope>
    <source>
        <strain evidence="2 3">CCIBt3594</strain>
    </source>
</reference>
<feature type="compositionally biased region" description="Polar residues" evidence="1">
    <location>
        <begin position="1"/>
        <end position="10"/>
    </location>
</feature>
<evidence type="ECO:0000313" key="2">
    <source>
        <dbReference type="EMBL" id="MEG3436661.1"/>
    </source>
</evidence>
<dbReference type="Proteomes" id="UP001328733">
    <property type="component" value="Unassembled WGS sequence"/>
</dbReference>
<gene>
    <name evidence="2" type="ORF">V0288_05970</name>
</gene>
<dbReference type="RefSeq" id="WP_332864124.1">
    <property type="nucleotide sequence ID" value="NZ_JBAFSM010000009.1"/>
</dbReference>
<dbReference type="AlphaFoldDB" id="A0AAW9QPL5"/>
<accession>A0AAW9QPL5</accession>
<feature type="region of interest" description="Disordered" evidence="1">
    <location>
        <begin position="1"/>
        <end position="28"/>
    </location>
</feature>
<organism evidence="2 3">
    <name type="scientific">Pannus brasiliensis CCIBt3594</name>
    <dbReference type="NCBI Taxonomy" id="1427578"/>
    <lineage>
        <taxon>Bacteria</taxon>
        <taxon>Bacillati</taxon>
        <taxon>Cyanobacteriota</taxon>
        <taxon>Cyanophyceae</taxon>
        <taxon>Oscillatoriophycideae</taxon>
        <taxon>Chroococcales</taxon>
        <taxon>Microcystaceae</taxon>
        <taxon>Pannus</taxon>
    </lineage>
</organism>
<evidence type="ECO:0000256" key="1">
    <source>
        <dbReference type="SAM" id="MobiDB-lite"/>
    </source>
</evidence>